<evidence type="ECO:0000259" key="9">
    <source>
        <dbReference type="PROSITE" id="PS52029"/>
    </source>
</evidence>
<reference evidence="10" key="1">
    <citation type="submission" date="2022-05" db="EMBL/GenBank/DDBJ databases">
        <title>Sphingomonas sp. strain RMG20 Genome sequencing and assembly.</title>
        <authorList>
            <person name="Kim I."/>
        </authorList>
    </citation>
    <scope>NUCLEOTIDE SEQUENCE</scope>
    <source>
        <strain evidence="10">RMG20</strain>
    </source>
</reference>
<keyword evidence="11" id="KW-1185">Reference proteome</keyword>
<organism evidence="10 11">
    <name type="scientific">Sphingomonas donggukensis</name>
    <dbReference type="NCBI Taxonomy" id="2949093"/>
    <lineage>
        <taxon>Bacteria</taxon>
        <taxon>Pseudomonadati</taxon>
        <taxon>Pseudomonadota</taxon>
        <taxon>Alphaproteobacteria</taxon>
        <taxon>Sphingomonadales</taxon>
        <taxon>Sphingomonadaceae</taxon>
        <taxon>Sphingomonas</taxon>
    </lineage>
</organism>
<gene>
    <name evidence="10" type="ORF">M9980_03785</name>
</gene>
<feature type="active site" description="Proton donor/acceptor" evidence="7">
    <location>
        <position position="128"/>
    </location>
</feature>
<dbReference type="Pfam" id="PF03734">
    <property type="entry name" value="YkuD"/>
    <property type="match status" value="1"/>
</dbReference>
<evidence type="ECO:0000256" key="4">
    <source>
        <dbReference type="ARBA" id="ARBA00022960"/>
    </source>
</evidence>
<proteinExistence type="inferred from homology"/>
<dbReference type="RefSeq" id="WP_250753484.1">
    <property type="nucleotide sequence ID" value="NZ_CP098401.1"/>
</dbReference>
<dbReference type="InterPro" id="IPR038063">
    <property type="entry name" value="Transpep_catalytic_dom"/>
</dbReference>
<dbReference type="PANTHER" id="PTHR30582:SF2">
    <property type="entry name" value="L,D-TRANSPEPTIDASE YCIB-RELATED"/>
    <property type="match status" value="1"/>
</dbReference>
<evidence type="ECO:0000256" key="1">
    <source>
        <dbReference type="ARBA" id="ARBA00004752"/>
    </source>
</evidence>
<feature type="active site" description="Nucleophile" evidence="7">
    <location>
        <position position="141"/>
    </location>
</feature>
<dbReference type="CDD" id="cd16913">
    <property type="entry name" value="YkuD_like"/>
    <property type="match status" value="1"/>
</dbReference>
<feature type="domain" description="L,D-TPase catalytic" evidence="9">
    <location>
        <begin position="56"/>
        <end position="165"/>
    </location>
</feature>
<keyword evidence="6 7" id="KW-0961">Cell wall biogenesis/degradation</keyword>
<name>A0ABY4TVJ1_9SPHN</name>
<accession>A0ABY4TVJ1</accession>
<evidence type="ECO:0000256" key="8">
    <source>
        <dbReference type="SAM" id="SignalP"/>
    </source>
</evidence>
<evidence type="ECO:0000313" key="10">
    <source>
        <dbReference type="EMBL" id="URW76353.1"/>
    </source>
</evidence>
<dbReference type="Proteomes" id="UP001055580">
    <property type="component" value="Chromosome"/>
</dbReference>
<dbReference type="InterPro" id="IPR005490">
    <property type="entry name" value="LD_TPept_cat_dom"/>
</dbReference>
<comment type="pathway">
    <text evidence="1 7">Cell wall biogenesis; peptidoglycan biosynthesis.</text>
</comment>
<keyword evidence="3" id="KW-0808">Transferase</keyword>
<evidence type="ECO:0000313" key="11">
    <source>
        <dbReference type="Proteomes" id="UP001055580"/>
    </source>
</evidence>
<protein>
    <submittedName>
        <fullName evidence="10">L,D-transpeptidase family protein</fullName>
    </submittedName>
</protein>
<dbReference type="InterPro" id="IPR050979">
    <property type="entry name" value="LD-transpeptidase"/>
</dbReference>
<keyword evidence="5 7" id="KW-0573">Peptidoglycan synthesis</keyword>
<keyword evidence="4 7" id="KW-0133">Cell shape</keyword>
<keyword evidence="8" id="KW-0732">Signal</keyword>
<comment type="similarity">
    <text evidence="2">Belongs to the YkuD family.</text>
</comment>
<dbReference type="Gene3D" id="2.40.440.10">
    <property type="entry name" value="L,D-transpeptidase catalytic domain-like"/>
    <property type="match status" value="1"/>
</dbReference>
<dbReference type="PROSITE" id="PS52029">
    <property type="entry name" value="LD_TPASE"/>
    <property type="match status" value="1"/>
</dbReference>
<evidence type="ECO:0000256" key="2">
    <source>
        <dbReference type="ARBA" id="ARBA00005992"/>
    </source>
</evidence>
<evidence type="ECO:0000256" key="6">
    <source>
        <dbReference type="ARBA" id="ARBA00023316"/>
    </source>
</evidence>
<dbReference type="PANTHER" id="PTHR30582">
    <property type="entry name" value="L,D-TRANSPEPTIDASE"/>
    <property type="match status" value="1"/>
</dbReference>
<sequence length="236" mass="25639">MRRRMAAILGMLAAASLFGVPASAEPRQPVSLEVAAQSLDAGQYYWRDDDPTAGEIAIVISRSAQVAYVWRGQVLIGIASVSTGKPGKSTPVGAFTILQKRVFHRSNLYSNAPMPYMQRLTWDGIALHAGHNPGYPASHGCVRLPRAFAVLLYGVTRMGGAVAIVDEDRPVALPERRFPIIIADVGGFDNGNFAEVTWQPADFAAIDPPRETLSVRGDEWMVPDALLDLPARGRRF</sequence>
<evidence type="ECO:0000256" key="5">
    <source>
        <dbReference type="ARBA" id="ARBA00022984"/>
    </source>
</evidence>
<evidence type="ECO:0000256" key="7">
    <source>
        <dbReference type="PROSITE-ProRule" id="PRU01373"/>
    </source>
</evidence>
<dbReference type="EMBL" id="CP098401">
    <property type="protein sequence ID" value="URW76353.1"/>
    <property type="molecule type" value="Genomic_DNA"/>
</dbReference>
<feature type="signal peptide" evidence="8">
    <location>
        <begin position="1"/>
        <end position="24"/>
    </location>
</feature>
<dbReference type="SUPFAM" id="SSF141523">
    <property type="entry name" value="L,D-transpeptidase catalytic domain-like"/>
    <property type="match status" value="1"/>
</dbReference>
<dbReference type="NCBIfam" id="NF004785">
    <property type="entry name" value="PRK06132.1-2"/>
    <property type="match status" value="1"/>
</dbReference>
<evidence type="ECO:0000256" key="3">
    <source>
        <dbReference type="ARBA" id="ARBA00022679"/>
    </source>
</evidence>
<feature type="chain" id="PRO_5047154490" evidence="8">
    <location>
        <begin position="25"/>
        <end position="236"/>
    </location>
</feature>